<name>A0A9P6L634_9AGAM</name>
<reference evidence="1" key="2">
    <citation type="submission" date="2020-11" db="EMBL/GenBank/DDBJ databases">
        <authorList>
            <consortium name="DOE Joint Genome Institute"/>
            <person name="Kuo A."/>
            <person name="Miyauchi S."/>
            <person name="Kiss E."/>
            <person name="Drula E."/>
            <person name="Kohler A."/>
            <person name="Sanchez-Garcia M."/>
            <person name="Andreopoulos B."/>
            <person name="Barry K.W."/>
            <person name="Bonito G."/>
            <person name="Buee M."/>
            <person name="Carver A."/>
            <person name="Chen C."/>
            <person name="Cichocki N."/>
            <person name="Clum A."/>
            <person name="Culley D."/>
            <person name="Crous P.W."/>
            <person name="Fauchery L."/>
            <person name="Girlanda M."/>
            <person name="Hayes R."/>
            <person name="Keri Z."/>
            <person name="Labutti K."/>
            <person name="Lipzen A."/>
            <person name="Lombard V."/>
            <person name="Magnuson J."/>
            <person name="Maillard F."/>
            <person name="Morin E."/>
            <person name="Murat C."/>
            <person name="Nolan M."/>
            <person name="Ohm R."/>
            <person name="Pangilinan J."/>
            <person name="Pereira M."/>
            <person name="Perotto S."/>
            <person name="Peter M."/>
            <person name="Riley R."/>
            <person name="Sitrit Y."/>
            <person name="Stielow B."/>
            <person name="Szollosi G."/>
            <person name="Zifcakova L."/>
            <person name="Stursova M."/>
            <person name="Spatafora J.W."/>
            <person name="Tedersoo L."/>
            <person name="Vaario L.-M."/>
            <person name="Yamada A."/>
            <person name="Yan M."/>
            <person name="Wang P."/>
            <person name="Xu J."/>
            <person name="Bruns T."/>
            <person name="Baldrian P."/>
            <person name="Vilgalys R."/>
            <person name="Henrissat B."/>
            <person name="Grigoriev I.V."/>
            <person name="Hibbett D."/>
            <person name="Nagy L.G."/>
            <person name="Martin F.M."/>
        </authorList>
    </citation>
    <scope>NUCLEOTIDE SEQUENCE</scope>
    <source>
        <strain evidence="1">UH-Tt-Lm1</strain>
    </source>
</reference>
<gene>
    <name evidence="1" type="ORF">BJ322DRAFT_1021580</name>
</gene>
<keyword evidence="2" id="KW-1185">Reference proteome</keyword>
<sequence length="103" mass="11307">MQSAGLAAQSESFSWREFTQLFAPWVLPWLGLISQIPFGSATRTTTSHSIEGRNASWREEISERLSRRNACSVAADASVTWVVVSYLLTPVDSFVSLAPDTGN</sequence>
<proteinExistence type="predicted"/>
<dbReference type="OrthoDB" id="2682387at2759"/>
<dbReference type="AlphaFoldDB" id="A0A9P6L634"/>
<protein>
    <submittedName>
        <fullName evidence="1">Uncharacterized protein</fullName>
    </submittedName>
</protein>
<comment type="caution">
    <text evidence="1">The sequence shown here is derived from an EMBL/GenBank/DDBJ whole genome shotgun (WGS) entry which is preliminary data.</text>
</comment>
<evidence type="ECO:0000313" key="1">
    <source>
        <dbReference type="EMBL" id="KAF9783794.1"/>
    </source>
</evidence>
<evidence type="ECO:0000313" key="2">
    <source>
        <dbReference type="Proteomes" id="UP000736335"/>
    </source>
</evidence>
<accession>A0A9P6L634</accession>
<dbReference type="EMBL" id="WIUZ02000009">
    <property type="protein sequence ID" value="KAF9783794.1"/>
    <property type="molecule type" value="Genomic_DNA"/>
</dbReference>
<reference evidence="1" key="1">
    <citation type="journal article" date="2020" name="Nat. Commun.">
        <title>Large-scale genome sequencing of mycorrhizal fungi provides insights into the early evolution of symbiotic traits.</title>
        <authorList>
            <person name="Miyauchi S."/>
            <person name="Kiss E."/>
            <person name="Kuo A."/>
            <person name="Drula E."/>
            <person name="Kohler A."/>
            <person name="Sanchez-Garcia M."/>
            <person name="Morin E."/>
            <person name="Andreopoulos B."/>
            <person name="Barry K.W."/>
            <person name="Bonito G."/>
            <person name="Buee M."/>
            <person name="Carver A."/>
            <person name="Chen C."/>
            <person name="Cichocki N."/>
            <person name="Clum A."/>
            <person name="Culley D."/>
            <person name="Crous P.W."/>
            <person name="Fauchery L."/>
            <person name="Girlanda M."/>
            <person name="Hayes R.D."/>
            <person name="Keri Z."/>
            <person name="LaButti K."/>
            <person name="Lipzen A."/>
            <person name="Lombard V."/>
            <person name="Magnuson J."/>
            <person name="Maillard F."/>
            <person name="Murat C."/>
            <person name="Nolan M."/>
            <person name="Ohm R.A."/>
            <person name="Pangilinan J."/>
            <person name="Pereira M.F."/>
            <person name="Perotto S."/>
            <person name="Peter M."/>
            <person name="Pfister S."/>
            <person name="Riley R."/>
            <person name="Sitrit Y."/>
            <person name="Stielow J.B."/>
            <person name="Szollosi G."/>
            <person name="Zifcakova L."/>
            <person name="Stursova M."/>
            <person name="Spatafora J.W."/>
            <person name="Tedersoo L."/>
            <person name="Vaario L.M."/>
            <person name="Yamada A."/>
            <person name="Yan M."/>
            <person name="Wang P."/>
            <person name="Xu J."/>
            <person name="Bruns T."/>
            <person name="Baldrian P."/>
            <person name="Vilgalys R."/>
            <person name="Dunand C."/>
            <person name="Henrissat B."/>
            <person name="Grigoriev I.V."/>
            <person name="Hibbett D."/>
            <person name="Nagy L.G."/>
            <person name="Martin F.M."/>
        </authorList>
    </citation>
    <scope>NUCLEOTIDE SEQUENCE</scope>
    <source>
        <strain evidence="1">UH-Tt-Lm1</strain>
    </source>
</reference>
<dbReference type="Proteomes" id="UP000736335">
    <property type="component" value="Unassembled WGS sequence"/>
</dbReference>
<organism evidence="1 2">
    <name type="scientific">Thelephora terrestris</name>
    <dbReference type="NCBI Taxonomy" id="56493"/>
    <lineage>
        <taxon>Eukaryota</taxon>
        <taxon>Fungi</taxon>
        <taxon>Dikarya</taxon>
        <taxon>Basidiomycota</taxon>
        <taxon>Agaricomycotina</taxon>
        <taxon>Agaricomycetes</taxon>
        <taxon>Thelephorales</taxon>
        <taxon>Thelephoraceae</taxon>
        <taxon>Thelephora</taxon>
    </lineage>
</organism>